<protein>
    <submittedName>
        <fullName evidence="1">Uncharacterized protein</fullName>
    </submittedName>
</protein>
<reference evidence="1" key="1">
    <citation type="journal article" date="2014" name="Front. Microbiol.">
        <title>High frequency of phylogenetically diverse reductive dehalogenase-homologous genes in deep subseafloor sedimentary metagenomes.</title>
        <authorList>
            <person name="Kawai M."/>
            <person name="Futagami T."/>
            <person name="Toyoda A."/>
            <person name="Takaki Y."/>
            <person name="Nishi S."/>
            <person name="Hori S."/>
            <person name="Arai W."/>
            <person name="Tsubouchi T."/>
            <person name="Morono Y."/>
            <person name="Uchiyama I."/>
            <person name="Ito T."/>
            <person name="Fujiyama A."/>
            <person name="Inagaki F."/>
            <person name="Takami H."/>
        </authorList>
    </citation>
    <scope>NUCLEOTIDE SEQUENCE</scope>
    <source>
        <strain evidence="1">Expedition CK06-06</strain>
    </source>
</reference>
<name>X1UAH2_9ZZZZ</name>
<sequence>METAAKIIVGQESIDYFDKFVEDWKARGGNKAIDEATQWYQKNKK</sequence>
<dbReference type="Gene3D" id="3.40.190.10">
    <property type="entry name" value="Periplasmic binding protein-like II"/>
    <property type="match status" value="1"/>
</dbReference>
<evidence type="ECO:0000313" key="1">
    <source>
        <dbReference type="EMBL" id="GAI96870.1"/>
    </source>
</evidence>
<accession>X1UAH2</accession>
<comment type="caution">
    <text evidence="1">The sequence shown here is derived from an EMBL/GenBank/DDBJ whole genome shotgun (WGS) entry which is preliminary data.</text>
</comment>
<proteinExistence type="predicted"/>
<gene>
    <name evidence="1" type="ORF">S12H4_31304</name>
</gene>
<dbReference type="EMBL" id="BARW01018259">
    <property type="protein sequence ID" value="GAI96870.1"/>
    <property type="molecule type" value="Genomic_DNA"/>
</dbReference>
<dbReference type="AlphaFoldDB" id="X1UAH2"/>
<organism evidence="1">
    <name type="scientific">marine sediment metagenome</name>
    <dbReference type="NCBI Taxonomy" id="412755"/>
    <lineage>
        <taxon>unclassified sequences</taxon>
        <taxon>metagenomes</taxon>
        <taxon>ecological metagenomes</taxon>
    </lineage>
</organism>